<proteinExistence type="predicted"/>
<dbReference type="Proteomes" id="UP001527052">
    <property type="component" value="Unassembled WGS sequence"/>
</dbReference>
<dbReference type="Gene3D" id="3.30.460.40">
    <property type="match status" value="1"/>
</dbReference>
<keyword evidence="2" id="KW-1185">Reference proteome</keyword>
<protein>
    <recommendedName>
        <fullName evidence="3">Aminoglycoside-2''-adenylyltransferase</fullName>
    </recommendedName>
</protein>
<dbReference type="RefSeq" id="WP_268637296.1">
    <property type="nucleotide sequence ID" value="NZ_JAMDLZ010000016.1"/>
</dbReference>
<sequence>MRTDIDNWESITVTEINKLFSIIPIKWGIAGGWALDLHLGKQSRAHDDIDVIILREEQLTAYNHLSGDWMLYKAENGKLVPWQEGEFLKTTNDIWVTKSSSSPWAFQIMLVETEQQSWIYRREKSIRRRLEDIFLRTDDEIPYLRPEIQLLYKGGSSKVREKDFQDLQIMLPYLLPEQRDWLKMTLKRQFPTGHSWLDYILV</sequence>
<dbReference type="Pfam" id="PF10706">
    <property type="entry name" value="Aminoglyc_resit"/>
    <property type="match status" value="1"/>
</dbReference>
<organism evidence="1 2">
    <name type="scientific">Lysinibacillus xylanilyticus</name>
    <dbReference type="NCBI Taxonomy" id="582475"/>
    <lineage>
        <taxon>Bacteria</taxon>
        <taxon>Bacillati</taxon>
        <taxon>Bacillota</taxon>
        <taxon>Bacilli</taxon>
        <taxon>Bacillales</taxon>
        <taxon>Bacillaceae</taxon>
        <taxon>Lysinibacillus</taxon>
    </lineage>
</organism>
<evidence type="ECO:0000313" key="2">
    <source>
        <dbReference type="Proteomes" id="UP001527052"/>
    </source>
</evidence>
<dbReference type="EMBL" id="JAMDLZ010000016">
    <property type="protein sequence ID" value="MCY9547209.1"/>
    <property type="molecule type" value="Genomic_DNA"/>
</dbReference>
<accession>A0ABT4ENI6</accession>
<name>A0ABT4ENI6_9BACI</name>
<dbReference type="InterPro" id="IPR019646">
    <property type="entry name" value="Aminoglyc_AdlTrfase"/>
</dbReference>
<evidence type="ECO:0000313" key="1">
    <source>
        <dbReference type="EMBL" id="MCY9547209.1"/>
    </source>
</evidence>
<gene>
    <name evidence="1" type="ORF">M5W82_09605</name>
</gene>
<comment type="caution">
    <text evidence="1">The sequence shown here is derived from an EMBL/GenBank/DDBJ whole genome shotgun (WGS) entry which is preliminary data.</text>
</comment>
<reference evidence="1 2" key="1">
    <citation type="submission" date="2022-05" db="EMBL/GenBank/DDBJ databases">
        <title>Genome Sequencing of Bee-Associated Microbes.</title>
        <authorList>
            <person name="Dunlap C."/>
        </authorList>
    </citation>
    <scope>NUCLEOTIDE SEQUENCE [LARGE SCALE GENOMIC DNA]</scope>
    <source>
        <strain evidence="1 2">NRRL BD-083</strain>
    </source>
</reference>
<evidence type="ECO:0008006" key="3">
    <source>
        <dbReference type="Google" id="ProtNLM"/>
    </source>
</evidence>